<dbReference type="InterPro" id="IPR040233">
    <property type="entry name" value="CCD97-like_C"/>
</dbReference>
<evidence type="ECO:0000256" key="1">
    <source>
        <dbReference type="SAM" id="MobiDB-lite"/>
    </source>
</evidence>
<evidence type="ECO:0000259" key="2">
    <source>
        <dbReference type="Pfam" id="PF09747"/>
    </source>
</evidence>
<protein>
    <submittedName>
        <fullName evidence="3">Putative vacuolar protein</fullName>
    </submittedName>
</protein>
<organism evidence="3">
    <name type="scientific">Triatoma dimidiata</name>
    <name type="common">Kissing bug</name>
    <name type="synonym">Meccus dimidiatus</name>
    <dbReference type="NCBI Taxonomy" id="72491"/>
    <lineage>
        <taxon>Eukaryota</taxon>
        <taxon>Metazoa</taxon>
        <taxon>Ecdysozoa</taxon>
        <taxon>Arthropoda</taxon>
        <taxon>Hexapoda</taxon>
        <taxon>Insecta</taxon>
        <taxon>Pterygota</taxon>
        <taxon>Neoptera</taxon>
        <taxon>Paraneoptera</taxon>
        <taxon>Hemiptera</taxon>
        <taxon>Heteroptera</taxon>
        <taxon>Panheteroptera</taxon>
        <taxon>Cimicomorpha</taxon>
        <taxon>Reduviidae</taxon>
        <taxon>Triatominae</taxon>
        <taxon>Triatoma</taxon>
    </lineage>
</organism>
<reference evidence="3" key="1">
    <citation type="journal article" date="2018" name="J. Proteomics">
        <title>Exploring the molecular complexity of Triatoma dimidiata sialome.</title>
        <authorList>
            <person name="Santiago P.B."/>
            <person name="de Araujo C.N."/>
            <person name="Charneau S."/>
            <person name="Bastos I.M.D."/>
            <person name="Assumpcao T.C.F."/>
            <person name="Queiroz R.M.L."/>
            <person name="Praca Y.R."/>
            <person name="Cordeiro T.M."/>
            <person name="Garcia C.H.S."/>
            <person name="da Silva I.G."/>
            <person name="Raiol T."/>
            <person name="Motta F.N."/>
            <person name="de Araujo Oliveira J.V."/>
            <person name="de Sousa M.V."/>
            <person name="Ribeiro J.M.C."/>
            <person name="de Santana J.M."/>
        </authorList>
    </citation>
    <scope>NUCLEOTIDE SEQUENCE</scope>
    <source>
        <strain evidence="3">Santander</strain>
        <tissue evidence="3">Salivary glands</tissue>
    </source>
</reference>
<feature type="domain" description="CCD97-like C-terminal" evidence="2">
    <location>
        <begin position="101"/>
        <end position="283"/>
    </location>
</feature>
<sequence length="296" mass="34436">VTTEVDLALKNEILNHISLNNEAHFKNQQLGDPDLTKEEKWEIAETLLNKSLSLFLAKFGQYLLEQHFVFFSNSDDYDVNFYVAELKQKFRKPISQSQIRNRRLEALRRLVEEGDYFSDFEMKRRNPLMYEELVGQYLTDEERIQQECNNCGDRKTFAGFFFDLVERNLADTKLKSEIEKESSGLKEAGSDDSLSSQGSRTFQWGEGISQNTKRQRVLKNSRPEEVSANEKLMLLNEFRSQVFSNFLVGKDAEFDYSTVDNNADYDDLTMIESDQQDKYFDSESPKTLSQDSDSND</sequence>
<dbReference type="PANTHER" id="PTHR31840">
    <property type="entry name" value="COILED-COIL DOMAIN-CONTAINING PROTEIN 97"/>
    <property type="match status" value="1"/>
</dbReference>
<name>A0A0V0GCU5_TRIDM</name>
<feature type="region of interest" description="Disordered" evidence="1">
    <location>
        <begin position="273"/>
        <end position="296"/>
    </location>
</feature>
<evidence type="ECO:0000313" key="3">
    <source>
        <dbReference type="EMBL" id="JAP05721.1"/>
    </source>
</evidence>
<proteinExistence type="predicted"/>
<dbReference type="InterPro" id="IPR018613">
    <property type="entry name" value="Ccdc97-like"/>
</dbReference>
<accession>A0A0V0GCU5</accession>
<dbReference type="Pfam" id="PF09747">
    <property type="entry name" value="CCD97-like_C"/>
    <property type="match status" value="1"/>
</dbReference>
<feature type="non-terminal residue" evidence="3">
    <location>
        <position position="1"/>
    </location>
</feature>
<dbReference type="AlphaFoldDB" id="A0A0V0GCU5"/>
<feature type="region of interest" description="Disordered" evidence="1">
    <location>
        <begin position="180"/>
        <end position="206"/>
    </location>
</feature>
<dbReference type="PANTHER" id="PTHR31840:SF1">
    <property type="entry name" value="COILED-COIL DOMAIN-CONTAINING PROTEIN 97"/>
    <property type="match status" value="1"/>
</dbReference>
<dbReference type="EMBL" id="GECL01000403">
    <property type="protein sequence ID" value="JAP05721.1"/>
    <property type="molecule type" value="Transcribed_RNA"/>
</dbReference>
<feature type="compositionally biased region" description="Polar residues" evidence="1">
    <location>
        <begin position="192"/>
        <end position="206"/>
    </location>
</feature>
<feature type="compositionally biased region" description="Polar residues" evidence="1">
    <location>
        <begin position="285"/>
        <end position="296"/>
    </location>
</feature>
<feature type="compositionally biased region" description="Basic and acidic residues" evidence="1">
    <location>
        <begin position="275"/>
        <end position="284"/>
    </location>
</feature>